<evidence type="ECO:0000313" key="4">
    <source>
        <dbReference type="EMBL" id="CAD9081693.1"/>
    </source>
</evidence>
<name>A0A7S1KQU5_9EUKA</name>
<dbReference type="AlphaFoldDB" id="A0A7S1KQU5"/>
<evidence type="ECO:0000256" key="1">
    <source>
        <dbReference type="SAM" id="MobiDB-lite"/>
    </source>
</evidence>
<feature type="region of interest" description="Disordered" evidence="1">
    <location>
        <begin position="19"/>
        <end position="85"/>
    </location>
</feature>
<dbReference type="PROSITE" id="PS50125">
    <property type="entry name" value="GUANYLATE_CYCLASE_2"/>
    <property type="match status" value="1"/>
</dbReference>
<feature type="compositionally biased region" description="Polar residues" evidence="1">
    <location>
        <begin position="63"/>
        <end position="73"/>
    </location>
</feature>
<feature type="region of interest" description="Disordered" evidence="1">
    <location>
        <begin position="133"/>
        <end position="208"/>
    </location>
</feature>
<protein>
    <recommendedName>
        <fullName evidence="3">Guanylate cyclase domain-containing protein</fullName>
    </recommendedName>
</protein>
<proteinExistence type="predicted"/>
<dbReference type="Gene3D" id="3.30.70.1230">
    <property type="entry name" value="Nucleotide cyclase"/>
    <property type="match status" value="1"/>
</dbReference>
<evidence type="ECO:0000259" key="3">
    <source>
        <dbReference type="PROSITE" id="PS50125"/>
    </source>
</evidence>
<dbReference type="InterPro" id="IPR001054">
    <property type="entry name" value="A/G_cyclase"/>
</dbReference>
<sequence length="798" mass="89240">MPPATTAFENLHIKTSFDSIAGGAHSSERRTSSEAENLSIAPRAAEQQQISSSTDSQQMGALPQNNTTHQSTSPVPPRLTNGHAIRNPMEKDASLVLIQTHHNQRSMEIVKNVTGTPITEGFRYHGASAFGRRSSVTNVEQPPTTKAFLPSGASSPISSQQAKSPIISMTSPSNGHERHQYSPQRTISPVSPNQQLSPSQQPSSPAAPTTILHAQTEQDSFRQSGANGDRRNSVPYSSNASFVDDSEFLQNHQQLLMEDVDLHIHYHPRISIQTLVLLFSALFFTLILLYFIWNLFFVSFICISQVYGPFQRVLDTFVIQGVHALLSTGVGLFLIATLLLHVSLTLKLRTLLRSLGENMLCVLDIRFESVKTKKKTSWMTEVAVIEHAFFQLAQLMSDWKGLLPQHFFLDVASEHHGGDNIVRKLLDYDNFVKYLSPEEAQDFSDVSSMGGVGTSTAAPNNMDNMSRIASTSTIGKLVKQSSQASSINSATSRKNKIHPVLNERGELQSFSAKLSRLPFEQKIISFMHIRLEGTPEQKFVFFQTHFDTITKIVQAAKATLISFDESSIEIVWNAFVTTNAHARLACSTADALLTLINRHNENVLSSTEDMRANESKADREIVVPLSVDVGVCTGLAFCGVVHRKYCVYGIAKDYARLLSQLCPYWETQILVNEGVTNFVHDFVVRPLDLVRSSHFPDQTLKIYQLGARRNASKRSKSWMTEMSLSQMEKRFKKFSQIFDDALIKGDVEQSFNHLVNSADIFREDPQAQIFLQILERLRVSEKGTYYRLHDDSLTEKIQ</sequence>
<dbReference type="InterPro" id="IPR029787">
    <property type="entry name" value="Nucleotide_cyclase"/>
</dbReference>
<feature type="transmembrane region" description="Helical" evidence="2">
    <location>
        <begin position="321"/>
        <end position="344"/>
    </location>
</feature>
<feature type="compositionally biased region" description="Polar residues" evidence="1">
    <location>
        <begin position="134"/>
        <end position="144"/>
    </location>
</feature>
<gene>
    <name evidence="4" type="ORF">PCOS0759_LOCUS4933</name>
</gene>
<feature type="compositionally biased region" description="Polar residues" evidence="1">
    <location>
        <begin position="152"/>
        <end position="174"/>
    </location>
</feature>
<keyword evidence="2" id="KW-0812">Transmembrane</keyword>
<dbReference type="GO" id="GO:0035556">
    <property type="term" value="P:intracellular signal transduction"/>
    <property type="evidence" value="ECO:0007669"/>
    <property type="project" value="InterPro"/>
</dbReference>
<dbReference type="EMBL" id="HBGD01005953">
    <property type="protein sequence ID" value="CAD9081693.1"/>
    <property type="molecule type" value="Transcribed_RNA"/>
</dbReference>
<keyword evidence="2" id="KW-1133">Transmembrane helix</keyword>
<dbReference type="SUPFAM" id="SSF55073">
    <property type="entry name" value="Nucleotide cyclase"/>
    <property type="match status" value="1"/>
</dbReference>
<feature type="compositionally biased region" description="Low complexity" evidence="1">
    <location>
        <begin position="47"/>
        <end position="58"/>
    </location>
</feature>
<dbReference type="GO" id="GO:0009190">
    <property type="term" value="P:cyclic nucleotide biosynthetic process"/>
    <property type="evidence" value="ECO:0007669"/>
    <property type="project" value="InterPro"/>
</dbReference>
<feature type="transmembrane region" description="Helical" evidence="2">
    <location>
        <begin position="275"/>
        <end position="301"/>
    </location>
</feature>
<feature type="domain" description="Guanylate cyclase" evidence="3">
    <location>
        <begin position="523"/>
        <end position="659"/>
    </location>
</feature>
<keyword evidence="2" id="KW-0472">Membrane</keyword>
<evidence type="ECO:0000256" key="2">
    <source>
        <dbReference type="SAM" id="Phobius"/>
    </source>
</evidence>
<feature type="compositionally biased region" description="Low complexity" evidence="1">
    <location>
        <begin position="188"/>
        <end position="208"/>
    </location>
</feature>
<reference evidence="4" key="1">
    <citation type="submission" date="2021-01" db="EMBL/GenBank/DDBJ databases">
        <authorList>
            <person name="Corre E."/>
            <person name="Pelletier E."/>
            <person name="Niang G."/>
            <person name="Scheremetjew M."/>
            <person name="Finn R."/>
            <person name="Kale V."/>
            <person name="Holt S."/>
            <person name="Cochrane G."/>
            <person name="Meng A."/>
            <person name="Brown T."/>
            <person name="Cohen L."/>
        </authorList>
    </citation>
    <scope>NUCLEOTIDE SEQUENCE</scope>
    <source>
        <strain evidence="4">WS</strain>
    </source>
</reference>
<organism evidence="4">
    <name type="scientific">Percolomonas cosmopolitus</name>
    <dbReference type="NCBI Taxonomy" id="63605"/>
    <lineage>
        <taxon>Eukaryota</taxon>
        <taxon>Discoba</taxon>
        <taxon>Heterolobosea</taxon>
        <taxon>Tetramitia</taxon>
        <taxon>Eutetramitia</taxon>
        <taxon>Percolomonadidae</taxon>
        <taxon>Percolomonas</taxon>
    </lineage>
</organism>
<accession>A0A7S1KQU5</accession>